<dbReference type="STRING" id="870435.A0A0C3PDJ8"/>
<evidence type="ECO:0000256" key="1">
    <source>
        <dbReference type="SAM" id="Coils"/>
    </source>
</evidence>
<evidence type="ECO:0000313" key="3">
    <source>
        <dbReference type="Proteomes" id="UP000054217"/>
    </source>
</evidence>
<sequence>MSAHCCTNDKHDRLRPLLWLIFQSDTPKRRIHEALSLLNVKSEEIQRLQFELTQERQNAKRAQTELTKVTEECETLRTSVSEERVRLQEEQARLEERRKRWTDDRLAWTEEMERWKEAHDVWKRQRDDADTLGADRKALIEARDLLSEKVSQLSASVNQMAAAKASVETDRDFFREQYLQASGFVNSVRAENAELEERVKIAEGQAEEGVAKIKQLFETKIKAFQDDIYRWKTLAEILQEKDSRTNDEVRTRAAQTTELESLCRTLLRDNNSLETDLRKLGRALQRVSVQRSKLSSKVLSITKEKARLRAKLAKCSDSQDSSKSVQEHSTIVLSDDAEKASFDGEEWFACLWRHQLELCPRIFDCKEVRDPRT</sequence>
<organism evidence="2 3">
    <name type="scientific">Pisolithus tinctorius Marx 270</name>
    <dbReference type="NCBI Taxonomy" id="870435"/>
    <lineage>
        <taxon>Eukaryota</taxon>
        <taxon>Fungi</taxon>
        <taxon>Dikarya</taxon>
        <taxon>Basidiomycota</taxon>
        <taxon>Agaricomycotina</taxon>
        <taxon>Agaricomycetes</taxon>
        <taxon>Agaricomycetidae</taxon>
        <taxon>Boletales</taxon>
        <taxon>Sclerodermatineae</taxon>
        <taxon>Pisolithaceae</taxon>
        <taxon>Pisolithus</taxon>
    </lineage>
</organism>
<gene>
    <name evidence="2" type="ORF">M404DRAFT_126330</name>
</gene>
<protein>
    <submittedName>
        <fullName evidence="2">Uncharacterized protein</fullName>
    </submittedName>
</protein>
<evidence type="ECO:0000313" key="2">
    <source>
        <dbReference type="EMBL" id="KIO11835.1"/>
    </source>
</evidence>
<accession>A0A0C3PDJ8</accession>
<dbReference type="Proteomes" id="UP000054217">
    <property type="component" value="Unassembled WGS sequence"/>
</dbReference>
<dbReference type="InParanoid" id="A0A0C3PDJ8"/>
<keyword evidence="3" id="KW-1185">Reference proteome</keyword>
<feature type="coiled-coil region" evidence="1">
    <location>
        <begin position="38"/>
        <end position="104"/>
    </location>
</feature>
<dbReference type="AlphaFoldDB" id="A0A0C3PDJ8"/>
<reference evidence="3" key="2">
    <citation type="submission" date="2015-01" db="EMBL/GenBank/DDBJ databases">
        <title>Evolutionary Origins and Diversification of the Mycorrhizal Mutualists.</title>
        <authorList>
            <consortium name="DOE Joint Genome Institute"/>
            <consortium name="Mycorrhizal Genomics Consortium"/>
            <person name="Kohler A."/>
            <person name="Kuo A."/>
            <person name="Nagy L.G."/>
            <person name="Floudas D."/>
            <person name="Copeland A."/>
            <person name="Barry K.W."/>
            <person name="Cichocki N."/>
            <person name="Veneault-Fourrey C."/>
            <person name="LaButti K."/>
            <person name="Lindquist E.A."/>
            <person name="Lipzen A."/>
            <person name="Lundell T."/>
            <person name="Morin E."/>
            <person name="Murat C."/>
            <person name="Riley R."/>
            <person name="Ohm R."/>
            <person name="Sun H."/>
            <person name="Tunlid A."/>
            <person name="Henrissat B."/>
            <person name="Grigoriev I.V."/>
            <person name="Hibbett D.S."/>
            <person name="Martin F."/>
        </authorList>
    </citation>
    <scope>NUCLEOTIDE SEQUENCE [LARGE SCALE GENOMIC DNA]</scope>
    <source>
        <strain evidence="3">Marx 270</strain>
    </source>
</reference>
<reference evidence="2 3" key="1">
    <citation type="submission" date="2014-04" db="EMBL/GenBank/DDBJ databases">
        <authorList>
            <consortium name="DOE Joint Genome Institute"/>
            <person name="Kuo A."/>
            <person name="Kohler A."/>
            <person name="Costa M.D."/>
            <person name="Nagy L.G."/>
            <person name="Floudas D."/>
            <person name="Copeland A."/>
            <person name="Barry K.W."/>
            <person name="Cichocki N."/>
            <person name="Veneault-Fourrey C."/>
            <person name="LaButti K."/>
            <person name="Lindquist E.A."/>
            <person name="Lipzen A."/>
            <person name="Lundell T."/>
            <person name="Morin E."/>
            <person name="Murat C."/>
            <person name="Sun H."/>
            <person name="Tunlid A."/>
            <person name="Henrissat B."/>
            <person name="Grigoriev I.V."/>
            <person name="Hibbett D.S."/>
            <person name="Martin F."/>
            <person name="Nordberg H.P."/>
            <person name="Cantor M.N."/>
            <person name="Hua S.X."/>
        </authorList>
    </citation>
    <scope>NUCLEOTIDE SEQUENCE [LARGE SCALE GENOMIC DNA]</scope>
    <source>
        <strain evidence="2 3">Marx 270</strain>
    </source>
</reference>
<dbReference type="OrthoDB" id="3647690at2759"/>
<proteinExistence type="predicted"/>
<name>A0A0C3PDJ8_PISTI</name>
<feature type="coiled-coil region" evidence="1">
    <location>
        <begin position="185"/>
        <end position="212"/>
    </location>
</feature>
<dbReference type="EMBL" id="KN831949">
    <property type="protein sequence ID" value="KIO11835.1"/>
    <property type="molecule type" value="Genomic_DNA"/>
</dbReference>
<dbReference type="HOGENOM" id="CLU_067016_0_0_1"/>
<keyword evidence="1" id="KW-0175">Coiled coil</keyword>